<keyword evidence="2" id="KW-0547">Nucleotide-binding</keyword>
<protein>
    <recommendedName>
        <fullName evidence="9">ATP-grasp domain-containing protein</fullName>
    </recommendedName>
</protein>
<dbReference type="Pfam" id="PF02785">
    <property type="entry name" value="Biotin_carb_C"/>
    <property type="match status" value="1"/>
</dbReference>
<dbReference type="SUPFAM" id="SSF52440">
    <property type="entry name" value="PreATP-grasp domain"/>
    <property type="match status" value="1"/>
</dbReference>
<reference evidence="8" key="1">
    <citation type="submission" date="2018-05" db="EMBL/GenBank/DDBJ databases">
        <authorList>
            <person name="Lanie J.A."/>
            <person name="Ng W.-L."/>
            <person name="Kazmierczak K.M."/>
            <person name="Andrzejewski T.M."/>
            <person name="Davidsen T.M."/>
            <person name="Wayne K.J."/>
            <person name="Tettelin H."/>
            <person name="Glass J.I."/>
            <person name="Rusch D."/>
            <person name="Podicherti R."/>
            <person name="Tsui H.-C.T."/>
            <person name="Winkler M.E."/>
        </authorList>
    </citation>
    <scope>NUCLEOTIDE SEQUENCE</scope>
</reference>
<gene>
    <name evidence="8" type="ORF">METZ01_LOCUS19735</name>
</gene>
<dbReference type="PROSITE" id="PS00866">
    <property type="entry name" value="CPSASE_1"/>
    <property type="match status" value="1"/>
</dbReference>
<dbReference type="InterPro" id="IPR011761">
    <property type="entry name" value="ATP-grasp"/>
</dbReference>
<dbReference type="InterPro" id="IPR016185">
    <property type="entry name" value="PreATP-grasp_dom_sf"/>
</dbReference>
<dbReference type="FunFam" id="3.30.1490.20:FF:000003">
    <property type="entry name" value="acetyl-CoA carboxylase isoform X1"/>
    <property type="match status" value="1"/>
</dbReference>
<dbReference type="InterPro" id="IPR050856">
    <property type="entry name" value="Biotin_carboxylase_complex"/>
</dbReference>
<dbReference type="AlphaFoldDB" id="A0A381PIN8"/>
<evidence type="ECO:0000256" key="1">
    <source>
        <dbReference type="ARBA" id="ARBA00022598"/>
    </source>
</evidence>
<evidence type="ECO:0008006" key="9">
    <source>
        <dbReference type="Google" id="ProtNLM"/>
    </source>
</evidence>
<feature type="non-terminal residue" evidence="8">
    <location>
        <position position="1"/>
    </location>
</feature>
<evidence type="ECO:0000259" key="7">
    <source>
        <dbReference type="PROSITE" id="PS50979"/>
    </source>
</evidence>
<name>A0A381PIN8_9ZZZZ</name>
<evidence type="ECO:0000256" key="4">
    <source>
        <dbReference type="ARBA" id="ARBA00023267"/>
    </source>
</evidence>
<dbReference type="InterPro" id="IPR005482">
    <property type="entry name" value="Biotin_COase_C"/>
</dbReference>
<dbReference type="Pfam" id="PF02786">
    <property type="entry name" value="CPSase_L_D2"/>
    <property type="match status" value="1"/>
</dbReference>
<dbReference type="SMART" id="SM00878">
    <property type="entry name" value="Biotin_carb_C"/>
    <property type="match status" value="1"/>
</dbReference>
<evidence type="ECO:0000256" key="3">
    <source>
        <dbReference type="ARBA" id="ARBA00022840"/>
    </source>
</evidence>
<dbReference type="InterPro" id="IPR005481">
    <property type="entry name" value="BC-like_N"/>
</dbReference>
<feature type="domain" description="Biotin carboxylation" evidence="7">
    <location>
        <begin position="1"/>
        <end position="444"/>
    </location>
</feature>
<dbReference type="Pfam" id="PF00289">
    <property type="entry name" value="Biotin_carb_N"/>
    <property type="match status" value="1"/>
</dbReference>
<dbReference type="SUPFAM" id="SSF51246">
    <property type="entry name" value="Rudiment single hybrid motif"/>
    <property type="match status" value="1"/>
</dbReference>
<dbReference type="PROSITE" id="PS00867">
    <property type="entry name" value="CPSASE_2"/>
    <property type="match status" value="1"/>
</dbReference>
<dbReference type="PANTHER" id="PTHR18866:SF33">
    <property type="entry name" value="METHYLCROTONOYL-COA CARBOXYLASE SUBUNIT ALPHA, MITOCHONDRIAL-RELATED"/>
    <property type="match status" value="1"/>
</dbReference>
<dbReference type="InterPro" id="IPR011054">
    <property type="entry name" value="Rudment_hybrid_motif"/>
</dbReference>
<accession>A0A381PIN8</accession>
<feature type="domain" description="ATP-grasp" evidence="6">
    <location>
        <begin position="114"/>
        <end position="315"/>
    </location>
</feature>
<dbReference type="GO" id="GO:0005524">
    <property type="term" value="F:ATP binding"/>
    <property type="evidence" value="ECO:0007669"/>
    <property type="project" value="UniProtKB-KW"/>
</dbReference>
<evidence type="ECO:0000259" key="6">
    <source>
        <dbReference type="PROSITE" id="PS50975"/>
    </source>
</evidence>
<dbReference type="GO" id="GO:0016874">
    <property type="term" value="F:ligase activity"/>
    <property type="evidence" value="ECO:0007669"/>
    <property type="project" value="UniProtKB-KW"/>
</dbReference>
<proteinExistence type="predicted"/>
<dbReference type="PROSITE" id="PS50975">
    <property type="entry name" value="ATP_GRASP"/>
    <property type="match status" value="1"/>
</dbReference>
<evidence type="ECO:0000313" key="8">
    <source>
        <dbReference type="EMBL" id="SUZ66881.1"/>
    </source>
</evidence>
<keyword evidence="1" id="KW-0436">Ligase</keyword>
<dbReference type="EMBL" id="UINC01000996">
    <property type="protein sequence ID" value="SUZ66881.1"/>
    <property type="molecule type" value="Genomic_DNA"/>
</dbReference>
<keyword evidence="3" id="KW-0067">ATP-binding</keyword>
<dbReference type="InterPro" id="IPR005479">
    <property type="entry name" value="CPAse_ATP-bd"/>
</dbReference>
<dbReference type="GO" id="GO:0046872">
    <property type="term" value="F:metal ion binding"/>
    <property type="evidence" value="ECO:0007669"/>
    <property type="project" value="InterPro"/>
</dbReference>
<dbReference type="PROSITE" id="PS50979">
    <property type="entry name" value="BC"/>
    <property type="match status" value="1"/>
</dbReference>
<dbReference type="SUPFAM" id="SSF56059">
    <property type="entry name" value="Glutathione synthetase ATP-binding domain-like"/>
    <property type="match status" value="1"/>
</dbReference>
<evidence type="ECO:0000256" key="5">
    <source>
        <dbReference type="SAM" id="MobiDB-lite"/>
    </source>
</evidence>
<dbReference type="PANTHER" id="PTHR18866">
    <property type="entry name" value="CARBOXYLASE:PYRUVATE/ACETYL-COA/PROPIONYL-COA CARBOXYLASE"/>
    <property type="match status" value="1"/>
</dbReference>
<feature type="region of interest" description="Disordered" evidence="5">
    <location>
        <begin position="473"/>
        <end position="500"/>
    </location>
</feature>
<dbReference type="InterPro" id="IPR011764">
    <property type="entry name" value="Biotin_carboxylation_dom"/>
</dbReference>
<dbReference type="Gene3D" id="3.30.470.20">
    <property type="entry name" value="ATP-grasp fold, B domain"/>
    <property type="match status" value="1"/>
</dbReference>
<evidence type="ECO:0000256" key="2">
    <source>
        <dbReference type="ARBA" id="ARBA00022741"/>
    </source>
</evidence>
<sequence>VANRGEIAVRVLQAAREAGLGGIAVFSDADANSLHVEVADQAVHLPGGTLDQTYLNGDAIIEAATVCGAEAIHPGYGFLSERADFARAVEAAGLVWIGPPGEAIEAMGDKVSARLLMIDSGVPVIPGEEMAVEEDADHLGVLASAAARVGYPLLLKASAGGGGKGMRSVREPRALRAEYEAAAREAAAAFGDGTIYIERLLTGARHVEIQVMCDRHGGAIHLNERDCSVQRRFQKVIEEAPSPAVSPEIRKAMGEAAVTAARSVGYIGAGTVEFLLSGNGQFHFLEMNTRLQVEHPVTELTTGIDLVQKQFEVAAGLPLGIDQPEVKQSGHAIEARIYAEDPRSGFLPSTGRLVMWQAPVGPGIRVDSGVRQGDEVTIDFDPMLAKLIVHAPDRHAAIRRLDTALADFVALGVQTNIGFLRSLAAHHAFQSGGADTDFLANTAPEELSGPDADKGSLVAIAAAAQRLGLDRAQADPAAGAVDEHTGHPGDPFRTLRRSFP</sequence>
<keyword evidence="4" id="KW-0092">Biotin</keyword>
<organism evidence="8">
    <name type="scientific">marine metagenome</name>
    <dbReference type="NCBI Taxonomy" id="408172"/>
    <lineage>
        <taxon>unclassified sequences</taxon>
        <taxon>metagenomes</taxon>
        <taxon>ecological metagenomes</taxon>
    </lineage>
</organism>